<keyword evidence="2" id="KW-1185">Reference proteome</keyword>
<accession>A0ACC2WVD3</accession>
<dbReference type="EMBL" id="JASBWU010000017">
    <property type="protein sequence ID" value="KAJ9115084.1"/>
    <property type="molecule type" value="Genomic_DNA"/>
</dbReference>
<name>A0ACC2WVD3_9TREE</name>
<comment type="caution">
    <text evidence="1">The sequence shown here is derived from an EMBL/GenBank/DDBJ whole genome shotgun (WGS) entry which is preliminary data.</text>
</comment>
<organism evidence="1 2">
    <name type="scientific">Naganishia vaughanmartiniae</name>
    <dbReference type="NCBI Taxonomy" id="1424756"/>
    <lineage>
        <taxon>Eukaryota</taxon>
        <taxon>Fungi</taxon>
        <taxon>Dikarya</taxon>
        <taxon>Basidiomycota</taxon>
        <taxon>Agaricomycotina</taxon>
        <taxon>Tremellomycetes</taxon>
        <taxon>Filobasidiales</taxon>
        <taxon>Filobasidiaceae</taxon>
        <taxon>Naganishia</taxon>
    </lineage>
</organism>
<gene>
    <name evidence="1" type="ORF">QFC22_005412</name>
</gene>
<protein>
    <submittedName>
        <fullName evidence="1">Uncharacterized protein</fullName>
    </submittedName>
</protein>
<evidence type="ECO:0000313" key="1">
    <source>
        <dbReference type="EMBL" id="KAJ9115084.1"/>
    </source>
</evidence>
<dbReference type="Proteomes" id="UP001243375">
    <property type="component" value="Unassembled WGS sequence"/>
</dbReference>
<sequence>MTRLANSTTTEAEAGIPPLETPEIFPFPYAKPYGIQVQLMKVVFKAIENGKIAIVESPTGTGKSLTLLTSTLTWLKANEKRLQEHSLTEFEKALKEVGPDDPPWVIEHSLQSHLQDLKAKEFAHLERLARAREKEIQRRRDAKLIGFGGRTKRQRILGPEHTSSASATANVGHKANPSTTTDDDDQFLPSDIGSSHGSRADQEDDNVSDEVKALLQQFKAKPTEEEDTEEERPKVHILHIQNAYATSAVDIRITQDHICSHTRRIRAGHAEHKH</sequence>
<proteinExistence type="predicted"/>
<evidence type="ECO:0000313" key="2">
    <source>
        <dbReference type="Proteomes" id="UP001243375"/>
    </source>
</evidence>
<reference evidence="1" key="1">
    <citation type="submission" date="2023-04" db="EMBL/GenBank/DDBJ databases">
        <title>Draft Genome sequencing of Naganishia species isolated from polar environments using Oxford Nanopore Technology.</title>
        <authorList>
            <person name="Leo P."/>
            <person name="Venkateswaran K."/>
        </authorList>
    </citation>
    <scope>NUCLEOTIDE SEQUENCE</scope>
    <source>
        <strain evidence="1">MNA-CCFEE 5425</strain>
    </source>
</reference>